<gene>
    <name evidence="1" type="ORF">ACFPCY_04900</name>
</gene>
<protein>
    <submittedName>
        <fullName evidence="1">Uncharacterized protein</fullName>
    </submittedName>
</protein>
<accession>A0ABV9TTN6</accession>
<dbReference type="Proteomes" id="UP001595872">
    <property type="component" value="Unassembled WGS sequence"/>
</dbReference>
<dbReference type="EMBL" id="JBHSIT010000001">
    <property type="protein sequence ID" value="MFC4906645.1"/>
    <property type="molecule type" value="Genomic_DNA"/>
</dbReference>
<evidence type="ECO:0000313" key="2">
    <source>
        <dbReference type="Proteomes" id="UP001595872"/>
    </source>
</evidence>
<evidence type="ECO:0000313" key="1">
    <source>
        <dbReference type="EMBL" id="MFC4906645.1"/>
    </source>
</evidence>
<reference evidence="2" key="1">
    <citation type="journal article" date="2019" name="Int. J. Syst. Evol. Microbiol.">
        <title>The Global Catalogue of Microorganisms (GCM) 10K type strain sequencing project: providing services to taxonomists for standard genome sequencing and annotation.</title>
        <authorList>
            <consortium name="The Broad Institute Genomics Platform"/>
            <consortium name="The Broad Institute Genome Sequencing Center for Infectious Disease"/>
            <person name="Wu L."/>
            <person name="Ma J."/>
        </authorList>
    </citation>
    <scope>NUCLEOTIDE SEQUENCE [LARGE SCALE GENOMIC DNA]</scope>
    <source>
        <strain evidence="2">KLKA75</strain>
    </source>
</reference>
<keyword evidence="2" id="KW-1185">Reference proteome</keyword>
<organism evidence="1 2">
    <name type="scientific">Actinomadura gamaensis</name>
    <dbReference type="NCBI Taxonomy" id="1763541"/>
    <lineage>
        <taxon>Bacteria</taxon>
        <taxon>Bacillati</taxon>
        <taxon>Actinomycetota</taxon>
        <taxon>Actinomycetes</taxon>
        <taxon>Streptosporangiales</taxon>
        <taxon>Thermomonosporaceae</taxon>
        <taxon>Actinomadura</taxon>
    </lineage>
</organism>
<sequence length="91" mass="10275">MARWIENPEQGPDDIVVKAPCCDRLFHLQYEYAGANLYLLLCIFCQIAYEVQVIDDGDGGFSAVLTVEDIPFITTRRRVADGSRDRSTTQC</sequence>
<dbReference type="RefSeq" id="WP_378252328.1">
    <property type="nucleotide sequence ID" value="NZ_JBHSIT010000001.1"/>
</dbReference>
<proteinExistence type="predicted"/>
<name>A0ABV9TTN6_9ACTN</name>
<comment type="caution">
    <text evidence="1">The sequence shown here is derived from an EMBL/GenBank/DDBJ whole genome shotgun (WGS) entry which is preliminary data.</text>
</comment>